<dbReference type="EMBL" id="NGMM01000005">
    <property type="protein sequence ID" value="OTP13682.1"/>
    <property type="molecule type" value="Genomic_DNA"/>
</dbReference>
<evidence type="ECO:0000256" key="1">
    <source>
        <dbReference type="ARBA" id="ARBA00022729"/>
    </source>
</evidence>
<evidence type="ECO:0000313" key="4">
    <source>
        <dbReference type="EMBL" id="OTP13682.1"/>
    </source>
</evidence>
<accession>A0A242K4Y8</accession>
<dbReference type="InterPro" id="IPR029050">
    <property type="entry name" value="Immunoprotect_excell_Ig-like"/>
</dbReference>
<dbReference type="OrthoDB" id="1756107at2"/>
<evidence type="ECO:0000313" key="6">
    <source>
        <dbReference type="Proteomes" id="UP000195141"/>
    </source>
</evidence>
<evidence type="ECO:0000313" key="5">
    <source>
        <dbReference type="EMBL" id="WYJ89926.1"/>
    </source>
</evidence>
<keyword evidence="6" id="KW-1185">Reference proteome</keyword>
<dbReference type="PROSITE" id="PS51257">
    <property type="entry name" value="PROKAR_LIPOPROTEIN"/>
    <property type="match status" value="1"/>
</dbReference>
<reference evidence="4" key="1">
    <citation type="submission" date="2017-05" db="EMBL/GenBank/DDBJ databases">
        <title>The Genome Sequence of Enterococcus sp. 9E7_DIV0242.</title>
        <authorList>
            <consortium name="The Broad Institute Genomics Platform"/>
            <consortium name="The Broad Institute Genomic Center for Infectious Diseases"/>
            <person name="Earl A."/>
            <person name="Manson A."/>
            <person name="Schwartman J."/>
            <person name="Gilmore M."/>
            <person name="Abouelleil A."/>
            <person name="Cao P."/>
            <person name="Chapman S."/>
            <person name="Cusick C."/>
            <person name="Shea T."/>
            <person name="Young S."/>
            <person name="Neafsey D."/>
            <person name="Nusbaum C."/>
            <person name="Birren B."/>
        </authorList>
    </citation>
    <scope>NUCLEOTIDE SEQUENCE [LARGE SCALE GENOMIC DNA]</scope>
    <source>
        <strain evidence="4">9E7_DIV0242</strain>
    </source>
</reference>
<proteinExistence type="predicted"/>
<name>A0A242K4Y8_9ENTE</name>
<dbReference type="Gene3D" id="2.60.40.1240">
    <property type="match status" value="1"/>
</dbReference>
<evidence type="ECO:0000256" key="3">
    <source>
        <dbReference type="SAM" id="SignalP"/>
    </source>
</evidence>
<feature type="region of interest" description="Disordered" evidence="2">
    <location>
        <begin position="23"/>
        <end position="57"/>
    </location>
</feature>
<evidence type="ECO:0000256" key="2">
    <source>
        <dbReference type="SAM" id="MobiDB-lite"/>
    </source>
</evidence>
<gene>
    <name evidence="5" type="ORF">A5888_001654</name>
    <name evidence="4" type="ORF">A5888_003160</name>
</gene>
<dbReference type="Proteomes" id="UP000195141">
    <property type="component" value="Chromosome"/>
</dbReference>
<dbReference type="AlphaFoldDB" id="A0A242K4Y8"/>
<feature type="chain" id="PRO_5038346745" description="DUF4352 domain-containing protein" evidence="3">
    <location>
        <begin position="19"/>
        <end position="205"/>
    </location>
</feature>
<feature type="signal peptide" evidence="3">
    <location>
        <begin position="1"/>
        <end position="18"/>
    </location>
</feature>
<feature type="compositionally biased region" description="Basic and acidic residues" evidence="2">
    <location>
        <begin position="34"/>
        <end position="50"/>
    </location>
</feature>
<evidence type="ECO:0008006" key="7">
    <source>
        <dbReference type="Google" id="ProtNLM"/>
    </source>
</evidence>
<reference evidence="5" key="3">
    <citation type="submission" date="2024-03" db="EMBL/GenBank/DDBJ databases">
        <title>The Genome Sequence of Enterococcus sp. DIV0242b.</title>
        <authorList>
            <consortium name="The Broad Institute Genomics Platform"/>
            <consortium name="The Broad Institute Microbial Omics Core"/>
            <consortium name="The Broad Institute Genomic Center for Infectious Diseases"/>
            <person name="Earl A."/>
            <person name="Manson A."/>
            <person name="Gilmore M."/>
            <person name="Schwartman J."/>
            <person name="Shea T."/>
            <person name="Abouelleil A."/>
            <person name="Cao P."/>
            <person name="Chapman S."/>
            <person name="Cusick C."/>
            <person name="Young S."/>
            <person name="Neafsey D."/>
            <person name="Nusbaum C."/>
            <person name="Birren B."/>
        </authorList>
    </citation>
    <scope>NUCLEOTIDE SEQUENCE</scope>
    <source>
        <strain evidence="5">9E7_DIV0242</strain>
    </source>
</reference>
<sequence length="205" mass="22204">MKKISFFILAGLTVFSLAACGDDSSDKVTVTSESKTEESKKTETKEESEVGARSNPVPLGQTATFDTAYFVDGGEQIKTNLSITLSNVVRGEEAYNYLLSANQFNEVAPEGKEWVIFDVSMKMNSGSQDKAMYVMASFTPIASTGEEVPQDTYGTLAEGESFGLKDLYEGGTMTGKEAMLIPVGDDTLIKYTGDDFSTTVFFSLK</sequence>
<dbReference type="EMBL" id="CP147247">
    <property type="protein sequence ID" value="WYJ89926.1"/>
    <property type="molecule type" value="Genomic_DNA"/>
</dbReference>
<reference evidence="5" key="2">
    <citation type="submission" date="2017-05" db="EMBL/GenBank/DDBJ databases">
        <authorList>
            <consortium name="The Broad Institute Genomics Platform"/>
            <consortium name="The Broad Institute Genomic Center for Infectious Diseases"/>
            <person name="Earl A."/>
            <person name="Manson A."/>
            <person name="Schwartman J."/>
            <person name="Gilmore M."/>
            <person name="Abouelleil A."/>
            <person name="Cao P."/>
            <person name="Chapman S."/>
            <person name="Cusick C."/>
            <person name="Shea T."/>
            <person name="Young S."/>
            <person name="Neafsey D."/>
            <person name="Nusbaum C."/>
            <person name="Birren B."/>
        </authorList>
    </citation>
    <scope>NUCLEOTIDE SEQUENCE</scope>
    <source>
        <strain evidence="5">9E7_DIV0242</strain>
    </source>
</reference>
<organism evidence="4">
    <name type="scientific">Candidatus Enterococcus clewellii</name>
    <dbReference type="NCBI Taxonomy" id="1834193"/>
    <lineage>
        <taxon>Bacteria</taxon>
        <taxon>Bacillati</taxon>
        <taxon>Bacillota</taxon>
        <taxon>Bacilli</taxon>
        <taxon>Lactobacillales</taxon>
        <taxon>Enterococcaceae</taxon>
        <taxon>Enterococcus</taxon>
    </lineage>
</organism>
<protein>
    <recommendedName>
        <fullName evidence="7">DUF4352 domain-containing protein</fullName>
    </recommendedName>
</protein>
<keyword evidence="1 3" id="KW-0732">Signal</keyword>
<dbReference type="RefSeq" id="WP_086350156.1">
    <property type="nucleotide sequence ID" value="NZ_CP147247.1"/>
</dbReference>